<reference evidence="3" key="1">
    <citation type="submission" date="2017-02" db="EMBL/GenBank/DDBJ databases">
        <authorList>
            <person name="Rodrigo-Torres L."/>
            <person name="Arahal R.D."/>
            <person name="Lucena T."/>
        </authorList>
    </citation>
    <scope>NUCLEOTIDE SEQUENCE [LARGE SCALE GENOMIC DNA]</scope>
    <source>
        <strain evidence="3">CECT 7878</strain>
    </source>
</reference>
<feature type="transmembrane region" description="Helical" evidence="1">
    <location>
        <begin position="67"/>
        <end position="85"/>
    </location>
</feature>
<feature type="transmembrane region" description="Helical" evidence="1">
    <location>
        <begin position="97"/>
        <end position="115"/>
    </location>
</feature>
<feature type="transmembrane region" description="Helical" evidence="1">
    <location>
        <begin position="156"/>
        <end position="176"/>
    </location>
</feature>
<proteinExistence type="predicted"/>
<dbReference type="EMBL" id="FULE01000007">
    <property type="protein sequence ID" value="SJN53533.1"/>
    <property type="molecule type" value="Genomic_DNA"/>
</dbReference>
<gene>
    <name evidence="2" type="ORF">VR7878_00370</name>
</gene>
<dbReference type="Proteomes" id="UP000188276">
    <property type="component" value="Unassembled WGS sequence"/>
</dbReference>
<evidence type="ECO:0000256" key="1">
    <source>
        <dbReference type="SAM" id="Phobius"/>
    </source>
</evidence>
<accession>A0A1R4LAW2</accession>
<keyword evidence="1" id="KW-0472">Membrane</keyword>
<keyword evidence="1" id="KW-1133">Transmembrane helix</keyword>
<organism evidence="2 3">
    <name type="scientific">Vibrio ruber (strain DSM 16370 / JCM 11486 / BCRC 17186 / CECT 7878 / LMG 23124 / VR1)</name>
    <dbReference type="NCBI Taxonomy" id="1123498"/>
    <lineage>
        <taxon>Bacteria</taxon>
        <taxon>Pseudomonadati</taxon>
        <taxon>Pseudomonadota</taxon>
        <taxon>Gammaproteobacteria</taxon>
        <taxon>Vibrionales</taxon>
        <taxon>Vibrionaceae</taxon>
        <taxon>Vibrio</taxon>
    </lineage>
</organism>
<name>A0A1R4LAW2_VIBR1</name>
<dbReference type="OrthoDB" id="9824321at2"/>
<dbReference type="RefSeq" id="WP_139343972.1">
    <property type="nucleotide sequence ID" value="NZ_FULE01000007.1"/>
</dbReference>
<evidence type="ECO:0000313" key="3">
    <source>
        <dbReference type="Proteomes" id="UP000188276"/>
    </source>
</evidence>
<keyword evidence="3" id="KW-1185">Reference proteome</keyword>
<dbReference type="STRING" id="1123498.VR7878_00370"/>
<keyword evidence="1" id="KW-0812">Transmembrane</keyword>
<evidence type="ECO:0000313" key="2">
    <source>
        <dbReference type="EMBL" id="SJN53533.1"/>
    </source>
</evidence>
<dbReference type="AlphaFoldDB" id="A0A1R4LAW2"/>
<protein>
    <submittedName>
        <fullName evidence="2">Uncharacterized protein</fullName>
    </submittedName>
</protein>
<feature type="transmembrane region" description="Helical" evidence="1">
    <location>
        <begin position="34"/>
        <end position="55"/>
    </location>
</feature>
<sequence length="192" mass="20559">MKKKYLIYGLVSSLVITGPLGAEALGGRSGALEIKILSTMIAFTVYSIIGLCCHATLASKYADVGKFGLGVTCCGLVFSIVTTWAEFRIEDFLPFRFTLLVISICFAHCSLMLLVKVYNSAISATRIISISASILCACIAMSMTDSRNLNVEVLMLLGIVAIVGLISTIITSILSFTADKSNYTDDENATDV</sequence>
<feature type="transmembrane region" description="Helical" evidence="1">
    <location>
        <begin position="127"/>
        <end position="144"/>
    </location>
</feature>